<keyword evidence="1" id="KW-0732">Signal</keyword>
<dbReference type="Gene3D" id="3.40.190.10">
    <property type="entry name" value="Periplasmic binding protein-like II"/>
    <property type="match status" value="2"/>
</dbReference>
<dbReference type="Proteomes" id="UP000295765">
    <property type="component" value="Unassembled WGS sequence"/>
</dbReference>
<comment type="caution">
    <text evidence="3">The sequence shown here is derived from an EMBL/GenBank/DDBJ whole genome shotgun (WGS) entry which is preliminary data.</text>
</comment>
<evidence type="ECO:0000313" key="4">
    <source>
        <dbReference type="Proteomes" id="UP000295765"/>
    </source>
</evidence>
<dbReference type="EMBL" id="SLWY01000023">
    <property type="protein sequence ID" value="TCO78157.1"/>
    <property type="molecule type" value="Genomic_DNA"/>
</dbReference>
<reference evidence="3 4" key="1">
    <citation type="submission" date="2019-03" db="EMBL/GenBank/DDBJ databases">
        <title>Genomic Encyclopedia of Type Strains, Phase IV (KMG-IV): sequencing the most valuable type-strain genomes for metagenomic binning, comparative biology and taxonomic classification.</title>
        <authorList>
            <person name="Goeker M."/>
        </authorList>
    </citation>
    <scope>NUCLEOTIDE SEQUENCE [LARGE SCALE GENOMIC DNA]</scope>
    <source>
        <strain evidence="3 4">DSM 25287</strain>
    </source>
</reference>
<feature type="chain" id="PRO_5020273418" evidence="1">
    <location>
        <begin position="31"/>
        <end position="280"/>
    </location>
</feature>
<dbReference type="SUPFAM" id="SSF53850">
    <property type="entry name" value="Periplasmic binding protein-like II"/>
    <property type="match status" value="1"/>
</dbReference>
<dbReference type="InterPro" id="IPR024370">
    <property type="entry name" value="PBP_domain"/>
</dbReference>
<dbReference type="PANTHER" id="PTHR37945:SF1">
    <property type="entry name" value="EXTRACELLULAR TUNGSTATE BINDING PROTEIN"/>
    <property type="match status" value="1"/>
</dbReference>
<evidence type="ECO:0000259" key="2">
    <source>
        <dbReference type="Pfam" id="PF12849"/>
    </source>
</evidence>
<feature type="signal peptide" evidence="1">
    <location>
        <begin position="1"/>
        <end position="30"/>
    </location>
</feature>
<feature type="domain" description="PBP" evidence="2">
    <location>
        <begin position="29"/>
        <end position="257"/>
    </location>
</feature>
<dbReference type="AlphaFoldDB" id="A0A4R2KZ09"/>
<evidence type="ECO:0000256" key="1">
    <source>
        <dbReference type="SAM" id="SignalP"/>
    </source>
</evidence>
<gene>
    <name evidence="3" type="ORF">EV699_12334</name>
</gene>
<name>A0A4R2KZ09_9GAMM</name>
<proteinExistence type="predicted"/>
<accession>A0A4R2KZ09</accession>
<keyword evidence="4" id="KW-1185">Reference proteome</keyword>
<evidence type="ECO:0000313" key="3">
    <source>
        <dbReference type="EMBL" id="TCO78157.1"/>
    </source>
</evidence>
<organism evidence="3 4">
    <name type="scientific">Plasticicumulans lactativorans</name>
    <dbReference type="NCBI Taxonomy" id="1133106"/>
    <lineage>
        <taxon>Bacteria</taxon>
        <taxon>Pseudomonadati</taxon>
        <taxon>Pseudomonadota</taxon>
        <taxon>Gammaproteobacteria</taxon>
        <taxon>Candidatus Competibacteraceae</taxon>
        <taxon>Plasticicumulans</taxon>
    </lineage>
</organism>
<dbReference type="PANTHER" id="PTHR37945">
    <property type="entry name" value="EXTRACELLULAR TUNGSTATE BINDING PROTEIN"/>
    <property type="match status" value="1"/>
</dbReference>
<sequence>MRSLIPMDLLRRLTLLACAAATLAWGTAGAEERFITVASTTSTEQSGLFGHLLPRFTAKTGIAVRVVAVGTGQAIQIAERGDADVLFVHHTPSEEKFVADGFGVKRYPVMYNDFVIVGPKADPAAIRGGSDAVAAFAGIARAQAPFASRGDDSGTHKAELALWKAAAVDVKAASGQWYRETGSGMGPTLNTAAGLGAYALTDRGTWAAFKNRGELEVLLAGDPRLFNPYGIILVNPARHPHVKAADGQAFIDWVISPAGQQAIADYKVDGEPLFFPNYRP</sequence>
<protein>
    <submittedName>
        <fullName evidence="3">Tungstate transport system substrate-binding protein</fullName>
    </submittedName>
</protein>
<dbReference type="Pfam" id="PF12849">
    <property type="entry name" value="PBP_like_2"/>
    <property type="match status" value="1"/>
</dbReference>
<dbReference type="InterPro" id="IPR052738">
    <property type="entry name" value="ABC-Tungstate_binding"/>
</dbReference>